<accession>K5BGE6</accession>
<dbReference type="Pfam" id="PF01638">
    <property type="entry name" value="HxlR"/>
    <property type="match status" value="1"/>
</dbReference>
<reference evidence="2 3" key="1">
    <citation type="journal article" date="2012" name="J. Bacteriol.">
        <title>Genome sequence of Mycobacterium hassiacum DSM 44199, a rare source of heat-stable mycobacterial proteins.</title>
        <authorList>
            <person name="Tiago I."/>
            <person name="Maranha A."/>
            <person name="Mendes V."/>
            <person name="Alarico S."/>
            <person name="Moynihan P.J."/>
            <person name="Clarke A.J."/>
            <person name="Macedo-Ribeiro S."/>
            <person name="Pereira P.J."/>
            <person name="Empadinhas N."/>
        </authorList>
    </citation>
    <scope>NUCLEOTIDE SEQUENCE [LARGE SCALE GENOMIC DNA]</scope>
    <source>
        <strain evidence="3">DSM 44199 / CIP 105218 / JCM 12690 / 3849</strain>
    </source>
</reference>
<dbReference type="EMBL" id="AMRA01000052">
    <property type="protein sequence ID" value="EKF23946.1"/>
    <property type="molecule type" value="Genomic_DNA"/>
</dbReference>
<proteinExistence type="predicted"/>
<sequence>MTVLEERLADRSAWSPVGRCPIEKTMALVGTKSAMLIMREAYYGTTRFEDFWRRVGVTKAAAAARLADLVEAGLLERRPYREPGQRSRDEYVLTQAGIDFMPVVWAMFEWGRKHLAADLPLRLTHAGCGAEASVELRCAHGHPVPPDELQVRLVRPESGGGGSRARAKRGGTDR</sequence>
<dbReference type="InterPro" id="IPR036388">
    <property type="entry name" value="WH-like_DNA-bd_sf"/>
</dbReference>
<keyword evidence="3" id="KW-1185">Reference proteome</keyword>
<dbReference type="RefSeq" id="WP_005627175.1">
    <property type="nucleotide sequence ID" value="NZ_AMRA01000052.1"/>
</dbReference>
<dbReference type="InterPro" id="IPR036390">
    <property type="entry name" value="WH_DNA-bd_sf"/>
</dbReference>
<dbReference type="Gene3D" id="1.10.10.10">
    <property type="entry name" value="Winged helix-like DNA-binding domain superfamily/Winged helix DNA-binding domain"/>
    <property type="match status" value="1"/>
</dbReference>
<evidence type="ECO:0000313" key="2">
    <source>
        <dbReference type="EMBL" id="EKF23946.1"/>
    </source>
</evidence>
<dbReference type="OrthoDB" id="9792527at2"/>
<comment type="caution">
    <text evidence="2">The sequence shown here is derived from an EMBL/GenBank/DDBJ whole genome shotgun (WGS) entry which is preliminary data.</text>
</comment>
<dbReference type="InterPro" id="IPR002577">
    <property type="entry name" value="HTH_HxlR"/>
</dbReference>
<dbReference type="PANTHER" id="PTHR33204">
    <property type="entry name" value="TRANSCRIPTIONAL REGULATOR, MARR FAMILY"/>
    <property type="match status" value="1"/>
</dbReference>
<dbReference type="SUPFAM" id="SSF46785">
    <property type="entry name" value="Winged helix' DNA-binding domain"/>
    <property type="match status" value="1"/>
</dbReference>
<organism evidence="2 3">
    <name type="scientific">Mycolicibacterium hassiacum (strain DSM 44199 / CIP 105218 / JCM 12690 / 3849)</name>
    <name type="common">Mycobacterium hassiacum</name>
    <dbReference type="NCBI Taxonomy" id="1122247"/>
    <lineage>
        <taxon>Bacteria</taxon>
        <taxon>Bacillati</taxon>
        <taxon>Actinomycetota</taxon>
        <taxon>Actinomycetes</taxon>
        <taxon>Mycobacteriales</taxon>
        <taxon>Mycobacteriaceae</taxon>
        <taxon>Mycolicibacterium</taxon>
    </lineage>
</organism>
<feature type="region of interest" description="Disordered" evidence="1">
    <location>
        <begin position="154"/>
        <end position="174"/>
    </location>
</feature>
<dbReference type="STRING" id="1122247.GCA_000379865_00064"/>
<dbReference type="Proteomes" id="UP000006265">
    <property type="component" value="Unassembled WGS sequence"/>
</dbReference>
<protein>
    <submittedName>
        <fullName evidence="2">HxlR-like helix-turn-helix family protein</fullName>
    </submittedName>
</protein>
<gene>
    <name evidence="2" type="ORF">C731_2048</name>
</gene>
<evidence type="ECO:0000313" key="3">
    <source>
        <dbReference type="Proteomes" id="UP000006265"/>
    </source>
</evidence>
<feature type="compositionally biased region" description="Basic residues" evidence="1">
    <location>
        <begin position="165"/>
        <end position="174"/>
    </location>
</feature>
<dbReference type="PANTHER" id="PTHR33204:SF18">
    <property type="entry name" value="TRANSCRIPTIONAL REGULATORY PROTEIN"/>
    <property type="match status" value="1"/>
</dbReference>
<evidence type="ECO:0000256" key="1">
    <source>
        <dbReference type="SAM" id="MobiDB-lite"/>
    </source>
</evidence>
<dbReference type="AlphaFoldDB" id="K5BGE6"/>
<dbReference type="eggNOG" id="COG1733">
    <property type="taxonomic scope" value="Bacteria"/>
</dbReference>
<name>K5BGE6_MYCHD</name>
<dbReference type="PATRIC" id="fig|1122247.3.peg.1969"/>
<dbReference type="PROSITE" id="PS51118">
    <property type="entry name" value="HTH_HXLR"/>
    <property type="match status" value="1"/>
</dbReference>